<dbReference type="eggNOG" id="COG0345">
    <property type="taxonomic scope" value="Bacteria"/>
</dbReference>
<dbReference type="EMBL" id="CP001339">
    <property type="protein sequence ID" value="ACL73993.1"/>
    <property type="molecule type" value="Genomic_DNA"/>
</dbReference>
<dbReference type="STRING" id="396588.Tgr7_2920"/>
<dbReference type="HAMAP" id="MF_01925">
    <property type="entry name" value="P5C_reductase"/>
    <property type="match status" value="1"/>
</dbReference>
<dbReference type="AlphaFoldDB" id="B8GP73"/>
<comment type="function">
    <text evidence="4">Catalyzes the reduction of 1-pyrroline-5-carboxylate (PCA) to L-proline.</text>
</comment>
<sequence length="275" mass="28729">MNEPIAFIGAGNMARSLIGGLVADGWPEDALWAVDPNPGQRETLATQWPGLHLGEDGAEAISHADVVVLAVKPQVLDEVCRALAGAVQARRPLIVSIAAGVRSADIERWLGGNLAVVRCMPNTPALVGCGATGLAANERVSPTQKAVAESILRAVGLTVWLDDESALDAVTALSGSGPAYLFLVMEALEDAGVQLGLPRETARLLALQTAFGAAKLALESDEDAATLRTRVTSRGGTTERALQVLETGGLRELMAQALTAARDRSRELADQLGRD</sequence>
<dbReference type="InterPro" id="IPR028939">
    <property type="entry name" value="P5C_Rdtase_cat_N"/>
</dbReference>
<keyword evidence="2 4" id="KW-0521">NADP</keyword>
<dbReference type="Gene3D" id="3.40.50.720">
    <property type="entry name" value="NAD(P)-binding Rossmann-like Domain"/>
    <property type="match status" value="1"/>
</dbReference>
<dbReference type="GO" id="GO:0004735">
    <property type="term" value="F:pyrroline-5-carboxylate reductase activity"/>
    <property type="evidence" value="ECO:0007669"/>
    <property type="project" value="UniProtKB-UniRule"/>
</dbReference>
<evidence type="ECO:0000256" key="3">
    <source>
        <dbReference type="ARBA" id="ARBA00023002"/>
    </source>
</evidence>
<dbReference type="Gene3D" id="1.10.3730.10">
    <property type="entry name" value="ProC C-terminal domain-like"/>
    <property type="match status" value="1"/>
</dbReference>
<dbReference type="EC" id="1.5.1.2" evidence="4 5"/>
<dbReference type="Pfam" id="PF03807">
    <property type="entry name" value="F420_oxidored"/>
    <property type="match status" value="1"/>
</dbReference>
<accession>B8GP73</accession>
<evidence type="ECO:0000256" key="5">
    <source>
        <dbReference type="NCBIfam" id="TIGR00112"/>
    </source>
</evidence>
<dbReference type="PIRSF" id="PIRSF000193">
    <property type="entry name" value="Pyrrol-5-carb_rd"/>
    <property type="match status" value="1"/>
</dbReference>
<dbReference type="PROSITE" id="PS00521">
    <property type="entry name" value="P5CR"/>
    <property type="match status" value="1"/>
</dbReference>
<dbReference type="SUPFAM" id="SSF51735">
    <property type="entry name" value="NAD(P)-binding Rossmann-fold domains"/>
    <property type="match status" value="1"/>
</dbReference>
<dbReference type="FunFam" id="1.10.3730.10:FF:000001">
    <property type="entry name" value="Pyrroline-5-carboxylate reductase"/>
    <property type="match status" value="1"/>
</dbReference>
<dbReference type="InterPro" id="IPR029036">
    <property type="entry name" value="P5CR_dimer"/>
</dbReference>
<evidence type="ECO:0000256" key="2">
    <source>
        <dbReference type="ARBA" id="ARBA00022857"/>
    </source>
</evidence>
<dbReference type="KEGG" id="tgr:Tgr7_2920"/>
<dbReference type="UniPathway" id="UPA00098">
    <property type="reaction ID" value="UER00361"/>
</dbReference>
<evidence type="ECO:0000256" key="4">
    <source>
        <dbReference type="HAMAP-Rule" id="MF_01925"/>
    </source>
</evidence>
<evidence type="ECO:0000256" key="1">
    <source>
        <dbReference type="ARBA" id="ARBA00005525"/>
    </source>
</evidence>
<evidence type="ECO:0000259" key="8">
    <source>
        <dbReference type="Pfam" id="PF03807"/>
    </source>
</evidence>
<comment type="pathway">
    <text evidence="4 7">Amino-acid biosynthesis; L-proline biosynthesis; L-proline from L-glutamate 5-semialdehyde: step 1/1.</text>
</comment>
<protein>
    <recommendedName>
        <fullName evidence="4 5">Pyrroline-5-carboxylate reductase</fullName>
        <shortName evidence="4">P5C reductase</shortName>
        <shortName evidence="4">P5CR</shortName>
        <ecNumber evidence="4 5">1.5.1.2</ecNumber>
    </recommendedName>
    <alternativeName>
        <fullName evidence="4">PCA reductase</fullName>
    </alternativeName>
</protein>
<keyword evidence="4" id="KW-0963">Cytoplasm</keyword>
<keyword evidence="4 7" id="KW-0028">Amino-acid biosynthesis</keyword>
<proteinExistence type="inferred from homology"/>
<dbReference type="InterPro" id="IPR053790">
    <property type="entry name" value="P5CR-like_CS"/>
</dbReference>
<dbReference type="PANTHER" id="PTHR11645:SF0">
    <property type="entry name" value="PYRROLINE-5-CARBOXYLATE REDUCTASE 3"/>
    <property type="match status" value="1"/>
</dbReference>
<organism evidence="10 11">
    <name type="scientific">Thioalkalivibrio sulfidiphilus (strain HL-EbGR7)</name>
    <dbReference type="NCBI Taxonomy" id="396588"/>
    <lineage>
        <taxon>Bacteria</taxon>
        <taxon>Pseudomonadati</taxon>
        <taxon>Pseudomonadota</taxon>
        <taxon>Gammaproteobacteria</taxon>
        <taxon>Chromatiales</taxon>
        <taxon>Ectothiorhodospiraceae</taxon>
        <taxon>Thioalkalivibrio</taxon>
    </lineage>
</organism>
<feature type="domain" description="Pyrroline-5-carboxylate reductase catalytic N-terminal" evidence="8">
    <location>
        <begin position="5"/>
        <end position="100"/>
    </location>
</feature>
<comment type="similarity">
    <text evidence="1 4 7">Belongs to the pyrroline-5-carboxylate reductase family.</text>
</comment>
<evidence type="ECO:0000313" key="11">
    <source>
        <dbReference type="Proteomes" id="UP000002383"/>
    </source>
</evidence>
<comment type="subcellular location">
    <subcellularLocation>
        <location evidence="4">Cytoplasm</location>
    </subcellularLocation>
</comment>
<dbReference type="InterPro" id="IPR036291">
    <property type="entry name" value="NAD(P)-bd_dom_sf"/>
</dbReference>
<dbReference type="Pfam" id="PF14748">
    <property type="entry name" value="P5CR_dimer"/>
    <property type="match status" value="1"/>
</dbReference>
<dbReference type="Proteomes" id="UP000002383">
    <property type="component" value="Chromosome"/>
</dbReference>
<dbReference type="SUPFAM" id="SSF48179">
    <property type="entry name" value="6-phosphogluconate dehydrogenase C-terminal domain-like"/>
    <property type="match status" value="1"/>
</dbReference>
<gene>
    <name evidence="4" type="primary">proC</name>
    <name evidence="10" type="ordered locus">Tgr7_2920</name>
</gene>
<evidence type="ECO:0000313" key="10">
    <source>
        <dbReference type="EMBL" id="ACL73993.1"/>
    </source>
</evidence>
<evidence type="ECO:0000259" key="9">
    <source>
        <dbReference type="Pfam" id="PF14748"/>
    </source>
</evidence>
<dbReference type="GO" id="GO:0055129">
    <property type="term" value="P:L-proline biosynthetic process"/>
    <property type="evidence" value="ECO:0007669"/>
    <property type="project" value="UniProtKB-UniRule"/>
</dbReference>
<feature type="binding site" evidence="6">
    <location>
        <begin position="8"/>
        <end position="13"/>
    </location>
    <ligand>
        <name>NADP(+)</name>
        <dbReference type="ChEBI" id="CHEBI:58349"/>
    </ligand>
</feature>
<dbReference type="NCBIfam" id="TIGR00112">
    <property type="entry name" value="proC"/>
    <property type="match status" value="1"/>
</dbReference>
<reference evidence="10 11" key="1">
    <citation type="journal article" date="2011" name="Stand. Genomic Sci.">
        <title>Complete genome sequence of 'Thioalkalivibrio sulfidophilus' HL-EbGr7.</title>
        <authorList>
            <person name="Muyzer G."/>
            <person name="Sorokin D.Y."/>
            <person name="Mavromatis K."/>
            <person name="Lapidus A."/>
            <person name="Clum A."/>
            <person name="Ivanova N."/>
            <person name="Pati A."/>
            <person name="d'Haeseleer P."/>
            <person name="Woyke T."/>
            <person name="Kyrpides N.C."/>
        </authorList>
    </citation>
    <scope>NUCLEOTIDE SEQUENCE [LARGE SCALE GENOMIC DNA]</scope>
    <source>
        <strain evidence="10 11">HL-EbGR7</strain>
    </source>
</reference>
<evidence type="ECO:0000256" key="6">
    <source>
        <dbReference type="PIRSR" id="PIRSR000193-1"/>
    </source>
</evidence>
<dbReference type="OrthoDB" id="9805754at2"/>
<feature type="binding site" evidence="6">
    <location>
        <begin position="70"/>
        <end position="73"/>
    </location>
    <ligand>
        <name>NADP(+)</name>
        <dbReference type="ChEBI" id="CHEBI:58349"/>
    </ligand>
</feature>
<dbReference type="RefSeq" id="WP_012639456.1">
    <property type="nucleotide sequence ID" value="NC_011901.1"/>
</dbReference>
<keyword evidence="11" id="KW-1185">Reference proteome</keyword>
<dbReference type="InterPro" id="IPR000304">
    <property type="entry name" value="Pyrroline-COOH_reductase"/>
</dbReference>
<evidence type="ECO:0000256" key="7">
    <source>
        <dbReference type="RuleBase" id="RU003903"/>
    </source>
</evidence>
<dbReference type="HOGENOM" id="CLU_042344_0_1_6"/>
<keyword evidence="4 7" id="KW-0641">Proline biosynthesis</keyword>
<dbReference type="GO" id="GO:0005737">
    <property type="term" value="C:cytoplasm"/>
    <property type="evidence" value="ECO:0007669"/>
    <property type="project" value="UniProtKB-SubCell"/>
</dbReference>
<dbReference type="PANTHER" id="PTHR11645">
    <property type="entry name" value="PYRROLINE-5-CARBOXYLATE REDUCTASE"/>
    <property type="match status" value="1"/>
</dbReference>
<keyword evidence="3 4" id="KW-0560">Oxidoreductase</keyword>
<feature type="domain" description="Pyrroline-5-carboxylate reductase dimerisation" evidence="9">
    <location>
        <begin position="164"/>
        <end position="268"/>
    </location>
</feature>
<dbReference type="InterPro" id="IPR008927">
    <property type="entry name" value="6-PGluconate_DH-like_C_sf"/>
</dbReference>
<name>B8GP73_THISH</name>
<comment type="catalytic activity">
    <reaction evidence="4">
        <text>L-proline + NAD(+) = (S)-1-pyrroline-5-carboxylate + NADH + 2 H(+)</text>
        <dbReference type="Rhea" id="RHEA:14105"/>
        <dbReference type="ChEBI" id="CHEBI:15378"/>
        <dbReference type="ChEBI" id="CHEBI:17388"/>
        <dbReference type="ChEBI" id="CHEBI:57540"/>
        <dbReference type="ChEBI" id="CHEBI:57945"/>
        <dbReference type="ChEBI" id="CHEBI:60039"/>
        <dbReference type="EC" id="1.5.1.2"/>
    </reaction>
</comment>
<comment type="catalytic activity">
    <reaction evidence="4 7">
        <text>L-proline + NADP(+) = (S)-1-pyrroline-5-carboxylate + NADPH + 2 H(+)</text>
        <dbReference type="Rhea" id="RHEA:14109"/>
        <dbReference type="ChEBI" id="CHEBI:15378"/>
        <dbReference type="ChEBI" id="CHEBI:17388"/>
        <dbReference type="ChEBI" id="CHEBI:57783"/>
        <dbReference type="ChEBI" id="CHEBI:58349"/>
        <dbReference type="ChEBI" id="CHEBI:60039"/>
        <dbReference type="EC" id="1.5.1.2"/>
    </reaction>
</comment>